<dbReference type="Proteomes" id="UP000054477">
    <property type="component" value="Unassembled WGS sequence"/>
</dbReference>
<dbReference type="AlphaFoldDB" id="A0A0C9Y4D1"/>
<evidence type="ECO:0000313" key="1">
    <source>
        <dbReference type="EMBL" id="KIK08829.1"/>
    </source>
</evidence>
<protein>
    <submittedName>
        <fullName evidence="1">Uncharacterized protein</fullName>
    </submittedName>
</protein>
<gene>
    <name evidence="1" type="ORF">K443DRAFT_493121</name>
</gene>
<keyword evidence="2" id="KW-1185">Reference proteome</keyword>
<evidence type="ECO:0000313" key="2">
    <source>
        <dbReference type="Proteomes" id="UP000054477"/>
    </source>
</evidence>
<reference evidence="1 2" key="1">
    <citation type="submission" date="2014-04" db="EMBL/GenBank/DDBJ databases">
        <authorList>
            <consortium name="DOE Joint Genome Institute"/>
            <person name="Kuo A."/>
            <person name="Kohler A."/>
            <person name="Nagy L.G."/>
            <person name="Floudas D."/>
            <person name="Copeland A."/>
            <person name="Barry K.W."/>
            <person name="Cichocki N."/>
            <person name="Veneault-Fourrey C."/>
            <person name="LaButti K."/>
            <person name="Lindquist E.A."/>
            <person name="Lipzen A."/>
            <person name="Lundell T."/>
            <person name="Morin E."/>
            <person name="Murat C."/>
            <person name="Sun H."/>
            <person name="Tunlid A."/>
            <person name="Henrissat B."/>
            <person name="Grigoriev I.V."/>
            <person name="Hibbett D.S."/>
            <person name="Martin F."/>
            <person name="Nordberg H.P."/>
            <person name="Cantor M.N."/>
            <person name="Hua S.X."/>
        </authorList>
    </citation>
    <scope>NUCLEOTIDE SEQUENCE [LARGE SCALE GENOMIC DNA]</scope>
    <source>
        <strain evidence="1 2">LaAM-08-1</strain>
    </source>
</reference>
<dbReference type="EMBL" id="KN838540">
    <property type="protein sequence ID" value="KIK08829.1"/>
    <property type="molecule type" value="Genomic_DNA"/>
</dbReference>
<proteinExistence type="predicted"/>
<organism evidence="1 2">
    <name type="scientific">Laccaria amethystina LaAM-08-1</name>
    <dbReference type="NCBI Taxonomy" id="1095629"/>
    <lineage>
        <taxon>Eukaryota</taxon>
        <taxon>Fungi</taxon>
        <taxon>Dikarya</taxon>
        <taxon>Basidiomycota</taxon>
        <taxon>Agaricomycotina</taxon>
        <taxon>Agaricomycetes</taxon>
        <taxon>Agaricomycetidae</taxon>
        <taxon>Agaricales</taxon>
        <taxon>Agaricineae</taxon>
        <taxon>Hydnangiaceae</taxon>
        <taxon>Laccaria</taxon>
    </lineage>
</organism>
<sequence>MTMLLFSSPSLPPFSLNSPPSYQPLLRVPHSCMDRPEQDELITLAAQPYTFSFSALCLFKYIYNHQLTPLFINLYSRCNSFCVQLAFDTTSLHPPSSHLRLSLFAMVDTILSHFRLLTFFSPFLEI</sequence>
<dbReference type="HOGENOM" id="CLU_1981926_0_0_1"/>
<name>A0A0C9Y4D1_9AGAR</name>
<reference evidence="2" key="2">
    <citation type="submission" date="2015-01" db="EMBL/GenBank/DDBJ databases">
        <title>Evolutionary Origins and Diversification of the Mycorrhizal Mutualists.</title>
        <authorList>
            <consortium name="DOE Joint Genome Institute"/>
            <consortium name="Mycorrhizal Genomics Consortium"/>
            <person name="Kohler A."/>
            <person name="Kuo A."/>
            <person name="Nagy L.G."/>
            <person name="Floudas D."/>
            <person name="Copeland A."/>
            <person name="Barry K.W."/>
            <person name="Cichocki N."/>
            <person name="Veneault-Fourrey C."/>
            <person name="LaButti K."/>
            <person name="Lindquist E.A."/>
            <person name="Lipzen A."/>
            <person name="Lundell T."/>
            <person name="Morin E."/>
            <person name="Murat C."/>
            <person name="Riley R."/>
            <person name="Ohm R."/>
            <person name="Sun H."/>
            <person name="Tunlid A."/>
            <person name="Henrissat B."/>
            <person name="Grigoriev I.V."/>
            <person name="Hibbett D.S."/>
            <person name="Martin F."/>
        </authorList>
    </citation>
    <scope>NUCLEOTIDE SEQUENCE [LARGE SCALE GENOMIC DNA]</scope>
    <source>
        <strain evidence="2">LaAM-08-1</strain>
    </source>
</reference>
<accession>A0A0C9Y4D1</accession>